<keyword evidence="1" id="KW-0732">Signal</keyword>
<evidence type="ECO:0000256" key="1">
    <source>
        <dbReference type="SAM" id="SignalP"/>
    </source>
</evidence>
<name>A0AAU2A713_9ACTN</name>
<evidence type="ECO:0000313" key="2">
    <source>
        <dbReference type="EMBL" id="WTT19532.1"/>
    </source>
</evidence>
<dbReference type="Gene3D" id="2.80.10.50">
    <property type="match status" value="1"/>
</dbReference>
<dbReference type="InterPro" id="IPR035992">
    <property type="entry name" value="Ricin_B-like_lectins"/>
</dbReference>
<proteinExistence type="predicted"/>
<feature type="chain" id="PRO_5043401483" evidence="1">
    <location>
        <begin position="33"/>
        <end position="165"/>
    </location>
</feature>
<organism evidence="2">
    <name type="scientific">Streptomyces sp. NBC_00093</name>
    <dbReference type="NCBI Taxonomy" id="2975649"/>
    <lineage>
        <taxon>Bacteria</taxon>
        <taxon>Bacillati</taxon>
        <taxon>Actinomycetota</taxon>
        <taxon>Actinomycetes</taxon>
        <taxon>Kitasatosporales</taxon>
        <taxon>Streptomycetaceae</taxon>
        <taxon>Streptomyces</taxon>
    </lineage>
</organism>
<protein>
    <submittedName>
        <fullName evidence="2">Ricin-type beta-trefoil lectin domain protein</fullName>
    </submittedName>
</protein>
<reference evidence="2" key="1">
    <citation type="submission" date="2022-10" db="EMBL/GenBank/DDBJ databases">
        <title>The complete genomes of actinobacterial strains from the NBC collection.</title>
        <authorList>
            <person name="Joergensen T.S."/>
            <person name="Alvarez Arevalo M."/>
            <person name="Sterndorff E.B."/>
            <person name="Faurdal D."/>
            <person name="Vuksanovic O."/>
            <person name="Mourched A.-S."/>
            <person name="Charusanti P."/>
            <person name="Shaw S."/>
            <person name="Blin K."/>
            <person name="Weber T."/>
        </authorList>
    </citation>
    <scope>NUCLEOTIDE SEQUENCE</scope>
    <source>
        <strain evidence="2">NBC_00093</strain>
    </source>
</reference>
<accession>A0AAU2A713</accession>
<feature type="signal peptide" evidence="1">
    <location>
        <begin position="1"/>
        <end position="32"/>
    </location>
</feature>
<dbReference type="SUPFAM" id="SSF50370">
    <property type="entry name" value="Ricin B-like lectins"/>
    <property type="match status" value="1"/>
</dbReference>
<dbReference type="PROSITE" id="PS50231">
    <property type="entry name" value="RICIN_B_LECTIN"/>
    <property type="match status" value="1"/>
</dbReference>
<sequence length="165" mass="17561">MTSWRARLRLAVPATVAAFLLALTGTLTPASAAGTNWEYVNGYQGNCLRAADGGAPVVGSCSGTNHLWHWGTEANTWNGHTMRRLVSNASGDCLTSDYGNNTNAVSMAPCGGGRSGQFWTADDGYMQNQNHLYLATFGSTTGLYTADWGDEAPSATSFYWSGYIV</sequence>
<dbReference type="AlphaFoldDB" id="A0AAU2A713"/>
<dbReference type="EMBL" id="CP108222">
    <property type="protein sequence ID" value="WTT19532.1"/>
    <property type="molecule type" value="Genomic_DNA"/>
</dbReference>
<gene>
    <name evidence="2" type="ORF">OHA22_30405</name>
</gene>